<protein>
    <submittedName>
        <fullName evidence="1">Uncharacterized protein</fullName>
    </submittedName>
</protein>
<dbReference type="EMBL" id="FOBS01000025">
    <property type="protein sequence ID" value="SEM60032.1"/>
    <property type="molecule type" value="Genomic_DNA"/>
</dbReference>
<dbReference type="OrthoDB" id="5525176at2"/>
<reference evidence="1 2" key="1">
    <citation type="submission" date="2016-10" db="EMBL/GenBank/DDBJ databases">
        <authorList>
            <person name="de Groot N.N."/>
        </authorList>
    </citation>
    <scope>NUCLEOTIDE SEQUENCE [LARGE SCALE GENOMIC DNA]</scope>
    <source>
        <strain evidence="1 2">DSM 8423</strain>
    </source>
</reference>
<dbReference type="AlphaFoldDB" id="A0A1H7ZN71"/>
<gene>
    <name evidence="1" type="ORF">SAMN04489760_12537</name>
</gene>
<dbReference type="RefSeq" id="WP_093884301.1">
    <property type="nucleotide sequence ID" value="NZ_FOBS01000025.1"/>
</dbReference>
<dbReference type="STRING" id="43775.SAMN04489760_12537"/>
<name>A0A1H7ZN71_9BACT</name>
<accession>A0A1H7ZN71</accession>
<evidence type="ECO:0000313" key="2">
    <source>
        <dbReference type="Proteomes" id="UP000198744"/>
    </source>
</evidence>
<proteinExistence type="predicted"/>
<dbReference type="Proteomes" id="UP000198744">
    <property type="component" value="Unassembled WGS sequence"/>
</dbReference>
<sequence>MEEISKEKLSLKEFEKKPDGSWVCVQNADLMTKSGKVIRVLPGTVFRKGCPLWGCEVAEALDEVSAVQ</sequence>
<evidence type="ECO:0000313" key="1">
    <source>
        <dbReference type="EMBL" id="SEM60032.1"/>
    </source>
</evidence>
<keyword evidence="2" id="KW-1185">Reference proteome</keyword>
<organism evidence="1 2">
    <name type="scientific">Syntrophus gentianae</name>
    <dbReference type="NCBI Taxonomy" id="43775"/>
    <lineage>
        <taxon>Bacteria</taxon>
        <taxon>Pseudomonadati</taxon>
        <taxon>Thermodesulfobacteriota</taxon>
        <taxon>Syntrophia</taxon>
        <taxon>Syntrophales</taxon>
        <taxon>Syntrophaceae</taxon>
        <taxon>Syntrophus</taxon>
    </lineage>
</organism>